<reference evidence="2 3" key="1">
    <citation type="journal article" date="2019" name="Sci. Rep.">
        <title>Orb-weaving spider Araneus ventricosus genome elucidates the spidroin gene catalogue.</title>
        <authorList>
            <person name="Kono N."/>
            <person name="Nakamura H."/>
            <person name="Ohtoshi R."/>
            <person name="Moran D.A.P."/>
            <person name="Shinohara A."/>
            <person name="Yoshida Y."/>
            <person name="Fujiwara M."/>
            <person name="Mori M."/>
            <person name="Tomita M."/>
            <person name="Arakawa K."/>
        </authorList>
    </citation>
    <scope>NUCLEOTIDE SEQUENCE [LARGE SCALE GENOMIC DNA]</scope>
</reference>
<proteinExistence type="predicted"/>
<evidence type="ECO:0000256" key="1">
    <source>
        <dbReference type="SAM" id="MobiDB-lite"/>
    </source>
</evidence>
<feature type="region of interest" description="Disordered" evidence="1">
    <location>
        <begin position="48"/>
        <end position="103"/>
    </location>
</feature>
<gene>
    <name evidence="2" type="ORF">AVEN_251722_1</name>
</gene>
<name>A0A4Y2RRZ2_ARAVE</name>
<keyword evidence="3" id="KW-1185">Reference proteome</keyword>
<sequence>MGLKVDKNDIDKILEEHRHELTKEVLKEFHCIPQQEVVEESLSEKVEQLPSGKNCSRHDSTPHPHRGVGVPHHYSLLVRYHGIPSGRASQPTFQPDSDRTLTR</sequence>
<protein>
    <submittedName>
        <fullName evidence="2">Uncharacterized protein</fullName>
    </submittedName>
</protein>
<accession>A0A4Y2RRZ2</accession>
<evidence type="ECO:0000313" key="3">
    <source>
        <dbReference type="Proteomes" id="UP000499080"/>
    </source>
</evidence>
<comment type="caution">
    <text evidence="2">The sequence shown here is derived from an EMBL/GenBank/DDBJ whole genome shotgun (WGS) entry which is preliminary data.</text>
</comment>
<dbReference type="Proteomes" id="UP000499080">
    <property type="component" value="Unassembled WGS sequence"/>
</dbReference>
<dbReference type="AlphaFoldDB" id="A0A4Y2RRZ2"/>
<organism evidence="2 3">
    <name type="scientific">Araneus ventricosus</name>
    <name type="common">Orbweaver spider</name>
    <name type="synonym">Epeira ventricosa</name>
    <dbReference type="NCBI Taxonomy" id="182803"/>
    <lineage>
        <taxon>Eukaryota</taxon>
        <taxon>Metazoa</taxon>
        <taxon>Ecdysozoa</taxon>
        <taxon>Arthropoda</taxon>
        <taxon>Chelicerata</taxon>
        <taxon>Arachnida</taxon>
        <taxon>Araneae</taxon>
        <taxon>Araneomorphae</taxon>
        <taxon>Entelegynae</taxon>
        <taxon>Araneoidea</taxon>
        <taxon>Araneidae</taxon>
        <taxon>Araneus</taxon>
    </lineage>
</organism>
<evidence type="ECO:0000313" key="2">
    <source>
        <dbReference type="EMBL" id="GBN78140.1"/>
    </source>
</evidence>
<dbReference type="EMBL" id="BGPR01018060">
    <property type="protein sequence ID" value="GBN78140.1"/>
    <property type="molecule type" value="Genomic_DNA"/>
</dbReference>